<comment type="caution">
    <text evidence="1">The sequence shown here is derived from an EMBL/GenBank/DDBJ whole genome shotgun (WGS) entry which is preliminary data.</text>
</comment>
<reference evidence="1 2" key="1">
    <citation type="submission" date="2018-01" db="EMBL/GenBank/DDBJ databases">
        <authorList>
            <person name="Gaut B.S."/>
            <person name="Morton B.R."/>
            <person name="Clegg M.T."/>
            <person name="Duvall M.R."/>
        </authorList>
    </citation>
    <scope>NUCLEOTIDE SEQUENCE [LARGE SCALE GENOMIC DNA]</scope>
    <source>
        <strain evidence="1 2">HR-AV</strain>
    </source>
</reference>
<organism evidence="1 2">
    <name type="scientific">Solitalea longa</name>
    <dbReference type="NCBI Taxonomy" id="2079460"/>
    <lineage>
        <taxon>Bacteria</taxon>
        <taxon>Pseudomonadati</taxon>
        <taxon>Bacteroidota</taxon>
        <taxon>Sphingobacteriia</taxon>
        <taxon>Sphingobacteriales</taxon>
        <taxon>Sphingobacteriaceae</taxon>
        <taxon>Solitalea</taxon>
    </lineage>
</organism>
<dbReference type="OrthoDB" id="9153118at2"/>
<accession>A0A2S5A0Y5</accession>
<dbReference type="RefSeq" id="WP_103789169.1">
    <property type="nucleotide sequence ID" value="NZ_PQVF01000007.1"/>
</dbReference>
<evidence type="ECO:0000313" key="2">
    <source>
        <dbReference type="Proteomes" id="UP000236893"/>
    </source>
</evidence>
<dbReference type="GO" id="GO:0009295">
    <property type="term" value="C:nucleoid"/>
    <property type="evidence" value="ECO:0007669"/>
    <property type="project" value="InterPro"/>
</dbReference>
<evidence type="ECO:0000313" key="1">
    <source>
        <dbReference type="EMBL" id="POY36250.1"/>
    </source>
</evidence>
<proteinExistence type="predicted"/>
<dbReference type="EMBL" id="PQVF01000007">
    <property type="protein sequence ID" value="POY36250.1"/>
    <property type="molecule type" value="Genomic_DNA"/>
</dbReference>
<sequence>MIHVADVNDLQYLTIHKVGNPSKDEPLVFSKAPIDLSNEDISRLLLNYFIQPFANNGEYYHLYHAVEIALNDIYVYISRIFEDKANFQEQSFHIAKHLHDSSTHPKIKGGELYIAYFNKCLVDGEEVEAIGIFKSETKETYLKVYLHDDNYEVNYEDGINISKLDKGCLIFNIDKENGYRVSIIDALSKQNEAVYWKDDFLKVKRREDTYLQTENYVDLCTAFINTKLTENFDVSRADQIDLLNKSANYFKEKERFDLDEFTEEVILQPAVIETFKEFKQQFETNHELSLPDSFEISNQAFKKQAKIFKSILKLDKNFHVYIHGRADMIEKGFDDITGLNYYKLFFKEEA</sequence>
<evidence type="ECO:0008006" key="3">
    <source>
        <dbReference type="Google" id="ProtNLM"/>
    </source>
</evidence>
<name>A0A2S5A0Y5_9SPHI</name>
<dbReference type="InterPro" id="IPR007358">
    <property type="entry name" value="Nucleoid_associated_NdpA"/>
</dbReference>
<protein>
    <recommendedName>
        <fullName evidence="3">Nucleoid-associated protein</fullName>
    </recommendedName>
</protein>
<dbReference type="Proteomes" id="UP000236893">
    <property type="component" value="Unassembled WGS sequence"/>
</dbReference>
<gene>
    <name evidence="1" type="ORF">C3K47_10875</name>
</gene>
<dbReference type="Pfam" id="PF04245">
    <property type="entry name" value="NA37"/>
    <property type="match status" value="1"/>
</dbReference>
<keyword evidence="2" id="KW-1185">Reference proteome</keyword>
<dbReference type="AlphaFoldDB" id="A0A2S5A0Y5"/>